<evidence type="ECO:0000256" key="1">
    <source>
        <dbReference type="ARBA" id="ARBA00000085"/>
    </source>
</evidence>
<reference evidence="20 21" key="1">
    <citation type="submission" date="2017-10" db="EMBL/GenBank/DDBJ databases">
        <title>Sequencing the genomes of 1000 actinobacteria strains.</title>
        <authorList>
            <person name="Klenk H.-P."/>
        </authorList>
    </citation>
    <scope>NUCLEOTIDE SEQUENCE [LARGE SCALE GENOMIC DNA]</scope>
    <source>
        <strain evidence="20 21">DSM 46092</strain>
    </source>
</reference>
<dbReference type="InterPro" id="IPR005467">
    <property type="entry name" value="His_kinase_dom"/>
</dbReference>
<keyword evidence="6" id="KW-0004">4Fe-4S</keyword>
<dbReference type="GO" id="GO:0046983">
    <property type="term" value="F:protein dimerization activity"/>
    <property type="evidence" value="ECO:0007669"/>
    <property type="project" value="InterPro"/>
</dbReference>
<evidence type="ECO:0000256" key="18">
    <source>
        <dbReference type="SAM" id="Phobius"/>
    </source>
</evidence>
<dbReference type="Pfam" id="PF07730">
    <property type="entry name" value="HisKA_3"/>
    <property type="match status" value="1"/>
</dbReference>
<dbReference type="InterPro" id="IPR011712">
    <property type="entry name" value="Sig_transdc_His_kin_sub3_dim/P"/>
</dbReference>
<gene>
    <name evidence="20" type="ORF">ATK36_1185</name>
</gene>
<keyword evidence="7" id="KW-0963">Cytoplasm</keyword>
<dbReference type="Pfam" id="PF02518">
    <property type="entry name" value="HATPase_c"/>
    <property type="match status" value="1"/>
</dbReference>
<dbReference type="AlphaFoldDB" id="A0A2A9G3W2"/>
<evidence type="ECO:0000256" key="11">
    <source>
        <dbReference type="ARBA" id="ARBA00023004"/>
    </source>
</evidence>
<dbReference type="InterPro" id="IPR050482">
    <property type="entry name" value="Sensor_HK_TwoCompSys"/>
</dbReference>
<evidence type="ECO:0000256" key="13">
    <source>
        <dbReference type="ARBA" id="ARBA00023014"/>
    </source>
</evidence>
<dbReference type="InterPro" id="IPR017205">
    <property type="entry name" value="Sig_transdc_His_kinase_ChrS"/>
</dbReference>
<dbReference type="GO" id="GO:0016020">
    <property type="term" value="C:membrane"/>
    <property type="evidence" value="ECO:0007669"/>
    <property type="project" value="InterPro"/>
</dbReference>
<dbReference type="SMART" id="SM00387">
    <property type="entry name" value="HATPase_c"/>
    <property type="match status" value="1"/>
</dbReference>
<dbReference type="GO" id="GO:0046872">
    <property type="term" value="F:metal ion binding"/>
    <property type="evidence" value="ECO:0007669"/>
    <property type="project" value="UniProtKB-KW"/>
</dbReference>
<evidence type="ECO:0000256" key="2">
    <source>
        <dbReference type="ARBA" id="ARBA00001966"/>
    </source>
</evidence>
<dbReference type="PANTHER" id="PTHR24421:SF62">
    <property type="entry name" value="SENSORY TRANSDUCTION HISTIDINE KINASE"/>
    <property type="match status" value="1"/>
</dbReference>
<evidence type="ECO:0000256" key="5">
    <source>
        <dbReference type="ARBA" id="ARBA00017322"/>
    </source>
</evidence>
<evidence type="ECO:0000256" key="12">
    <source>
        <dbReference type="ARBA" id="ARBA00023012"/>
    </source>
</evidence>
<evidence type="ECO:0000256" key="14">
    <source>
        <dbReference type="ARBA" id="ARBA00024827"/>
    </source>
</evidence>
<comment type="subcellular location">
    <subcellularLocation>
        <location evidence="3">Cytoplasm</location>
    </subcellularLocation>
</comment>
<feature type="region of interest" description="Disordered" evidence="17">
    <location>
        <begin position="391"/>
        <end position="412"/>
    </location>
</feature>
<dbReference type="Proteomes" id="UP000243542">
    <property type="component" value="Unassembled WGS sequence"/>
</dbReference>
<name>A0A2A9G3W2_9PSEU</name>
<keyword evidence="18" id="KW-1133">Transmembrane helix</keyword>
<feature type="transmembrane region" description="Helical" evidence="18">
    <location>
        <begin position="72"/>
        <end position="94"/>
    </location>
</feature>
<comment type="catalytic activity">
    <reaction evidence="1">
        <text>ATP + protein L-histidine = ADP + protein N-phospho-L-histidine.</text>
        <dbReference type="EC" id="2.7.13.3"/>
    </reaction>
</comment>
<keyword evidence="9" id="KW-0479">Metal-binding</keyword>
<keyword evidence="11" id="KW-0408">Iron</keyword>
<dbReference type="GO" id="GO:0005737">
    <property type="term" value="C:cytoplasm"/>
    <property type="evidence" value="ECO:0007669"/>
    <property type="project" value="UniProtKB-SubCell"/>
</dbReference>
<dbReference type="GO" id="GO:0051539">
    <property type="term" value="F:4 iron, 4 sulfur cluster binding"/>
    <property type="evidence" value="ECO:0007669"/>
    <property type="project" value="UniProtKB-KW"/>
</dbReference>
<evidence type="ECO:0000313" key="20">
    <source>
        <dbReference type="EMBL" id="PFG57591.1"/>
    </source>
</evidence>
<evidence type="ECO:0000256" key="8">
    <source>
        <dbReference type="ARBA" id="ARBA00022679"/>
    </source>
</evidence>
<feature type="transmembrane region" description="Helical" evidence="18">
    <location>
        <begin position="146"/>
        <end position="164"/>
    </location>
</feature>
<feature type="transmembrane region" description="Helical" evidence="18">
    <location>
        <begin position="18"/>
        <end position="36"/>
    </location>
</feature>
<evidence type="ECO:0000256" key="3">
    <source>
        <dbReference type="ARBA" id="ARBA00004496"/>
    </source>
</evidence>
<dbReference type="InterPro" id="IPR036890">
    <property type="entry name" value="HATPase_C_sf"/>
</dbReference>
<keyword evidence="18" id="KW-0812">Transmembrane</keyword>
<comment type="caution">
    <text evidence="20">The sequence shown here is derived from an EMBL/GenBank/DDBJ whole genome shotgun (WGS) entry which is preliminary data.</text>
</comment>
<comment type="cofactor">
    <cofactor evidence="2">
        <name>[4Fe-4S] cluster</name>
        <dbReference type="ChEBI" id="CHEBI:49883"/>
    </cofactor>
</comment>
<dbReference type="SUPFAM" id="SSF55874">
    <property type="entry name" value="ATPase domain of HSP90 chaperone/DNA topoisomerase II/histidine kinase"/>
    <property type="match status" value="1"/>
</dbReference>
<dbReference type="EC" id="2.7.13.3" evidence="4"/>
<feature type="transmembrane region" description="Helical" evidence="18">
    <location>
        <begin position="114"/>
        <end position="134"/>
    </location>
</feature>
<evidence type="ECO:0000256" key="7">
    <source>
        <dbReference type="ARBA" id="ARBA00022490"/>
    </source>
</evidence>
<keyword evidence="8" id="KW-0808">Transferase</keyword>
<organism evidence="20 21">
    <name type="scientific">Amycolatopsis sulphurea</name>
    <dbReference type="NCBI Taxonomy" id="76022"/>
    <lineage>
        <taxon>Bacteria</taxon>
        <taxon>Bacillati</taxon>
        <taxon>Actinomycetota</taxon>
        <taxon>Actinomycetes</taxon>
        <taxon>Pseudonocardiales</taxon>
        <taxon>Pseudonocardiaceae</taxon>
        <taxon>Amycolatopsis</taxon>
    </lineage>
</organism>
<dbReference type="PRINTS" id="PR00344">
    <property type="entry name" value="BCTRLSENSOR"/>
</dbReference>
<sequence>MGVEPEPVPRRGRLGDSVILRLIPYFLLAVGVAVTLEPAGEGPAPVALALSAATVLWLLWFDTHPQWHETAAVMGVYYAGLASLTAGLVAIAPWYGFFAWVGYPLAFRFLKGRWMYVGASVTAVTSALAVLGGLSAVRAEGLWWEWLGVSLVSMVLSGALFHFFHVAGERELHEANRQLEDALAENAGLHAQLLVQAREAGVQDERQRTAREIHDTLAQGLAGILTQVQAAEQALDERPAARRHLANARELARESLGEARRTVLAVEPAVLADARLPDAIGEVARRWADVNDVAVALTTTGDARPMHAEVEVTLLRAAQEALANVAKHAQAARVGLTLSYMEDLVTLDVRDDGVGFTPGATRSAAPGTGGLGLAGLRRRVQRLAGRLEIESEPGGGTAISATVPAIPAGTGE</sequence>
<feature type="coiled-coil region" evidence="16">
    <location>
        <begin position="165"/>
        <end position="192"/>
    </location>
</feature>
<evidence type="ECO:0000256" key="6">
    <source>
        <dbReference type="ARBA" id="ARBA00022485"/>
    </source>
</evidence>
<keyword evidence="13" id="KW-0411">Iron-sulfur</keyword>
<evidence type="ECO:0000259" key="19">
    <source>
        <dbReference type="PROSITE" id="PS50109"/>
    </source>
</evidence>
<keyword evidence="16" id="KW-0175">Coiled coil</keyword>
<dbReference type="CDD" id="cd16917">
    <property type="entry name" value="HATPase_UhpB-NarQ-NarX-like"/>
    <property type="match status" value="1"/>
</dbReference>
<dbReference type="PIRSF" id="PIRSF037434">
    <property type="entry name" value="STHK_ChrS"/>
    <property type="match status" value="1"/>
</dbReference>
<accession>A0A2A9G3W2</accession>
<keyword evidence="18" id="KW-0472">Membrane</keyword>
<keyword evidence="21" id="KW-1185">Reference proteome</keyword>
<evidence type="ECO:0000256" key="9">
    <source>
        <dbReference type="ARBA" id="ARBA00022723"/>
    </source>
</evidence>
<dbReference type="RefSeq" id="WP_098510144.1">
    <property type="nucleotide sequence ID" value="NZ_JBIAKZ010000006.1"/>
</dbReference>
<protein>
    <recommendedName>
        <fullName evidence="5">Oxygen sensor histidine kinase NreB</fullName>
        <ecNumber evidence="4">2.7.13.3</ecNumber>
    </recommendedName>
    <alternativeName>
        <fullName evidence="15">Nitrogen regulation protein B</fullName>
    </alternativeName>
</protein>
<evidence type="ECO:0000256" key="4">
    <source>
        <dbReference type="ARBA" id="ARBA00012438"/>
    </source>
</evidence>
<dbReference type="PANTHER" id="PTHR24421">
    <property type="entry name" value="NITRATE/NITRITE SENSOR PROTEIN NARX-RELATED"/>
    <property type="match status" value="1"/>
</dbReference>
<evidence type="ECO:0000256" key="16">
    <source>
        <dbReference type="SAM" id="Coils"/>
    </source>
</evidence>
<keyword evidence="10 20" id="KW-0418">Kinase</keyword>
<evidence type="ECO:0000256" key="15">
    <source>
        <dbReference type="ARBA" id="ARBA00030800"/>
    </source>
</evidence>
<comment type="function">
    <text evidence="14">Member of the two-component regulatory system NreB/NreC involved in the control of dissimilatory nitrate/nitrite reduction in response to oxygen. NreB functions as a direct oxygen sensor histidine kinase which is autophosphorylated, in the absence of oxygen, probably at the conserved histidine residue, and transfers its phosphate group probably to a conserved aspartate residue of NreC. NreB/NreC activates the expression of the nitrate (narGHJI) and nitrite (nir) reductase operons, as well as the putative nitrate transporter gene narT.</text>
</comment>
<evidence type="ECO:0000256" key="10">
    <source>
        <dbReference type="ARBA" id="ARBA00022777"/>
    </source>
</evidence>
<feature type="domain" description="Histidine kinase" evidence="19">
    <location>
        <begin position="314"/>
        <end position="407"/>
    </location>
</feature>
<dbReference type="InterPro" id="IPR004358">
    <property type="entry name" value="Sig_transdc_His_kin-like_C"/>
</dbReference>
<proteinExistence type="predicted"/>
<evidence type="ECO:0000256" key="17">
    <source>
        <dbReference type="SAM" id="MobiDB-lite"/>
    </source>
</evidence>
<feature type="transmembrane region" description="Helical" evidence="18">
    <location>
        <begin position="42"/>
        <end position="60"/>
    </location>
</feature>
<dbReference type="InterPro" id="IPR003594">
    <property type="entry name" value="HATPase_dom"/>
</dbReference>
<dbReference type="Gene3D" id="1.20.5.1930">
    <property type="match status" value="1"/>
</dbReference>
<dbReference type="EMBL" id="PDJK01000001">
    <property type="protein sequence ID" value="PFG57591.1"/>
    <property type="molecule type" value="Genomic_DNA"/>
</dbReference>
<dbReference type="Gene3D" id="3.30.565.10">
    <property type="entry name" value="Histidine kinase-like ATPase, C-terminal domain"/>
    <property type="match status" value="1"/>
</dbReference>
<dbReference type="GO" id="GO:0000155">
    <property type="term" value="F:phosphorelay sensor kinase activity"/>
    <property type="evidence" value="ECO:0007669"/>
    <property type="project" value="InterPro"/>
</dbReference>
<keyword evidence="12" id="KW-0902">Two-component regulatory system</keyword>
<dbReference type="PROSITE" id="PS50109">
    <property type="entry name" value="HIS_KIN"/>
    <property type="match status" value="1"/>
</dbReference>
<evidence type="ECO:0000313" key="21">
    <source>
        <dbReference type="Proteomes" id="UP000243542"/>
    </source>
</evidence>